<dbReference type="InterPro" id="IPR036259">
    <property type="entry name" value="MFS_trans_sf"/>
</dbReference>
<feature type="compositionally biased region" description="Basic and acidic residues" evidence="5">
    <location>
        <begin position="54"/>
        <end position="67"/>
    </location>
</feature>
<sequence length="627" mass="68277">MYLAYKHYKKKAAAKKQSQALPAAGPNSEHGLPQAWEAGAPYSNGLVVASPTDPTEKSNSDEKELTPEEVAAKKAMRKYRWKIIMGLAAPFLLQALDTTIIASALPSIAQDFGELKQLNWIISSFNLTTAAFMPFWAQMVNIFGRHVCIHATLVVMIIGSAICTGAPNTAFGVLLLGRALQGVGAAGITITVRTILADRVSLSDASVNWTLFAIIASIGFSIGPVIGGYLTTASWRWCFAINLPVAVLAIVLVLILLRKELIGPQALPELEGYHRHRSDTTRHGRFLLRIATIDYGGQMLFLWGIGLLILALTWGGSTHGWSSATVLAPLIVGAIVTLAWLLYEYLMEPPRLMSRVFPIQKAMIPWDLLVQRDIGLIFLINFASGMAMFAIMYYMDLYFTFVLGHSSSEAGISLLYFLPGLGVGAYSANFFLNVWPRQTTPILLVGSITSAVGITVLAWAVGAGQVNTVYGMMALTGFGVGSRLNPGTLHGLAYFPDRTAVITCLVSFANPFGGTVGLTLMGAVFNNKIGPTPDDAKEAIKWAYITMVPFMWACVLVTTFLGNVWIRKDGHEVVHGAYLWSLVFGKKLERETISRKEQGTGRLAPLEMSVLSDAPQREFQPLRQNDV</sequence>
<feature type="region of interest" description="Disordered" evidence="5">
    <location>
        <begin position="16"/>
        <end position="67"/>
    </location>
</feature>
<dbReference type="InterPro" id="IPR011701">
    <property type="entry name" value="MFS"/>
</dbReference>
<dbReference type="AlphaFoldDB" id="A0AAE8N577"/>
<evidence type="ECO:0000313" key="8">
    <source>
        <dbReference type="EMBL" id="SPO06506.1"/>
    </source>
</evidence>
<organism evidence="8 9">
    <name type="scientific">Cephalotrichum gorgonifer</name>
    <dbReference type="NCBI Taxonomy" id="2041049"/>
    <lineage>
        <taxon>Eukaryota</taxon>
        <taxon>Fungi</taxon>
        <taxon>Dikarya</taxon>
        <taxon>Ascomycota</taxon>
        <taxon>Pezizomycotina</taxon>
        <taxon>Sordariomycetes</taxon>
        <taxon>Hypocreomycetidae</taxon>
        <taxon>Microascales</taxon>
        <taxon>Microascaceae</taxon>
        <taxon>Cephalotrichum</taxon>
    </lineage>
</organism>
<keyword evidence="2 6" id="KW-0812">Transmembrane</keyword>
<gene>
    <name evidence="8" type="ORF">DNG_09196</name>
</gene>
<evidence type="ECO:0000256" key="4">
    <source>
        <dbReference type="ARBA" id="ARBA00023136"/>
    </source>
</evidence>
<evidence type="ECO:0000256" key="6">
    <source>
        <dbReference type="SAM" id="Phobius"/>
    </source>
</evidence>
<dbReference type="Proteomes" id="UP001187682">
    <property type="component" value="Unassembled WGS sequence"/>
</dbReference>
<evidence type="ECO:0000256" key="5">
    <source>
        <dbReference type="SAM" id="MobiDB-lite"/>
    </source>
</evidence>
<proteinExistence type="predicted"/>
<feature type="transmembrane region" description="Helical" evidence="6">
    <location>
        <begin position="286"/>
        <end position="314"/>
    </location>
</feature>
<feature type="transmembrane region" description="Helical" evidence="6">
    <location>
        <begin position="542"/>
        <end position="566"/>
    </location>
</feature>
<feature type="transmembrane region" description="Helical" evidence="6">
    <location>
        <begin position="326"/>
        <end position="346"/>
    </location>
</feature>
<dbReference type="Gene3D" id="1.20.1250.20">
    <property type="entry name" value="MFS general substrate transporter like domains"/>
    <property type="match status" value="2"/>
</dbReference>
<feature type="domain" description="Major facilitator superfamily (MFS) profile" evidence="7">
    <location>
        <begin position="83"/>
        <end position="571"/>
    </location>
</feature>
<keyword evidence="4 6" id="KW-0472">Membrane</keyword>
<dbReference type="Pfam" id="PF07690">
    <property type="entry name" value="MFS_1"/>
    <property type="match status" value="1"/>
</dbReference>
<dbReference type="PROSITE" id="PS50850">
    <property type="entry name" value="MFS"/>
    <property type="match status" value="1"/>
</dbReference>
<dbReference type="InterPro" id="IPR020846">
    <property type="entry name" value="MFS_dom"/>
</dbReference>
<evidence type="ECO:0000256" key="1">
    <source>
        <dbReference type="ARBA" id="ARBA00004141"/>
    </source>
</evidence>
<dbReference type="PANTHER" id="PTHR23501">
    <property type="entry name" value="MAJOR FACILITATOR SUPERFAMILY"/>
    <property type="match status" value="1"/>
</dbReference>
<comment type="caution">
    <text evidence="8">The sequence shown here is derived from an EMBL/GenBank/DDBJ whole genome shotgun (WGS) entry which is preliminary data.</text>
</comment>
<reference evidence="8" key="1">
    <citation type="submission" date="2018-03" db="EMBL/GenBank/DDBJ databases">
        <authorList>
            <person name="Guldener U."/>
        </authorList>
    </citation>
    <scope>NUCLEOTIDE SEQUENCE</scope>
</reference>
<feature type="transmembrane region" description="Helical" evidence="6">
    <location>
        <begin position="117"/>
        <end position="135"/>
    </location>
</feature>
<evidence type="ECO:0000259" key="7">
    <source>
        <dbReference type="PROSITE" id="PS50850"/>
    </source>
</evidence>
<feature type="transmembrane region" description="Helical" evidence="6">
    <location>
        <begin position="179"/>
        <end position="197"/>
    </location>
</feature>
<dbReference type="EMBL" id="ONZQ02000016">
    <property type="protein sequence ID" value="SPO06506.1"/>
    <property type="molecule type" value="Genomic_DNA"/>
</dbReference>
<dbReference type="PANTHER" id="PTHR23501:SF39">
    <property type="entry name" value="MULTIDRUG TRANSPORTER, PUTATIVE (AFU_ORTHOLOGUE AFUA_1G05010)-RELATED"/>
    <property type="match status" value="1"/>
</dbReference>
<dbReference type="GO" id="GO:0022857">
    <property type="term" value="F:transmembrane transporter activity"/>
    <property type="evidence" value="ECO:0007669"/>
    <property type="project" value="InterPro"/>
</dbReference>
<feature type="transmembrane region" description="Helical" evidence="6">
    <location>
        <begin position="414"/>
        <end position="435"/>
    </location>
</feature>
<keyword evidence="3 6" id="KW-1133">Transmembrane helix</keyword>
<feature type="transmembrane region" description="Helical" evidence="6">
    <location>
        <begin position="147"/>
        <end position="167"/>
    </location>
</feature>
<feature type="transmembrane region" description="Helical" evidence="6">
    <location>
        <begin position="83"/>
        <end position="105"/>
    </location>
</feature>
<feature type="transmembrane region" description="Helical" evidence="6">
    <location>
        <begin position="468"/>
        <end position="486"/>
    </location>
</feature>
<dbReference type="SUPFAM" id="SSF103473">
    <property type="entry name" value="MFS general substrate transporter"/>
    <property type="match status" value="2"/>
</dbReference>
<dbReference type="GO" id="GO:0005886">
    <property type="term" value="C:plasma membrane"/>
    <property type="evidence" value="ECO:0007669"/>
    <property type="project" value="TreeGrafter"/>
</dbReference>
<name>A0AAE8N577_9PEZI</name>
<accession>A0AAE8N577</accession>
<evidence type="ECO:0000256" key="2">
    <source>
        <dbReference type="ARBA" id="ARBA00022692"/>
    </source>
</evidence>
<evidence type="ECO:0000313" key="9">
    <source>
        <dbReference type="Proteomes" id="UP001187682"/>
    </source>
</evidence>
<evidence type="ECO:0000256" key="3">
    <source>
        <dbReference type="ARBA" id="ARBA00022989"/>
    </source>
</evidence>
<feature type="transmembrane region" description="Helical" evidence="6">
    <location>
        <begin position="209"/>
        <end position="231"/>
    </location>
</feature>
<comment type="subcellular location">
    <subcellularLocation>
        <location evidence="1">Membrane</location>
        <topology evidence="1">Multi-pass membrane protein</topology>
    </subcellularLocation>
</comment>
<protein>
    <submittedName>
        <fullName evidence="8">Related to putative multidrug transporter</fullName>
    </submittedName>
</protein>
<feature type="transmembrane region" description="Helical" evidence="6">
    <location>
        <begin position="374"/>
        <end position="394"/>
    </location>
</feature>
<feature type="transmembrane region" description="Helical" evidence="6">
    <location>
        <begin position="237"/>
        <end position="257"/>
    </location>
</feature>
<feature type="transmembrane region" description="Helical" evidence="6">
    <location>
        <begin position="498"/>
        <end position="522"/>
    </location>
</feature>
<keyword evidence="9" id="KW-1185">Reference proteome</keyword>
<feature type="transmembrane region" description="Helical" evidence="6">
    <location>
        <begin position="442"/>
        <end position="462"/>
    </location>
</feature>